<protein>
    <submittedName>
        <fullName evidence="2">Chromosome partition protein Smc</fullName>
    </submittedName>
</protein>
<organism evidence="2 3">
    <name type="scientific">Methylobacterium thuringiense</name>
    <dbReference type="NCBI Taxonomy" id="1003091"/>
    <lineage>
        <taxon>Bacteria</taxon>
        <taxon>Pseudomonadati</taxon>
        <taxon>Pseudomonadota</taxon>
        <taxon>Alphaproteobacteria</taxon>
        <taxon>Hyphomicrobiales</taxon>
        <taxon>Methylobacteriaceae</taxon>
        <taxon>Methylobacterium</taxon>
    </lineage>
</organism>
<name>A0ABQ4TP74_9HYPH</name>
<dbReference type="EMBL" id="BPRA01000009">
    <property type="protein sequence ID" value="GJE55643.1"/>
    <property type="molecule type" value="Genomic_DNA"/>
</dbReference>
<accession>A0ABQ4TP74</accession>
<dbReference type="Proteomes" id="UP001055101">
    <property type="component" value="Unassembled WGS sequence"/>
</dbReference>
<reference evidence="2" key="1">
    <citation type="journal article" date="2021" name="Front. Microbiol.">
        <title>Comprehensive Comparative Genomics and Phenotyping of Methylobacterium Species.</title>
        <authorList>
            <person name="Alessa O."/>
            <person name="Ogura Y."/>
            <person name="Fujitani Y."/>
            <person name="Takami H."/>
            <person name="Hayashi T."/>
            <person name="Sahin N."/>
            <person name="Tani A."/>
        </authorList>
    </citation>
    <scope>NUCLEOTIDE SEQUENCE</scope>
    <source>
        <strain evidence="2">DSM 23674</strain>
    </source>
</reference>
<sequence length="566" mass="63062">MLQKMIFIHSGFRASSTYVWSRFRKNQKYIAYCEIFHEILASLTQQRISSFTPANWNSKHPPGAPYFLEYLSLIQDPGGVAGFDPSLSYDRFVPPSGPSGPVSEVEAAYVRALVDHAEQRGRVPVLTETRSLGRVAGLKAAAPGLHVVLYRNLYQQWCSYTEQATCGNAYFLDTITKTARLSLHDPMIRNLLSIYPVETPSTTDMNTFYLFMFLHIYLYSHATAAADLVIDVNRLSGDAAYRGEIEGAFAERDVPVDFSDARSSTAYSLVSFPCRADMLEQIRIVGDAIIGKMASERGRAITETIVADLFEEHERHEFYSKRLRSVLLSTRHDRDAALAAAEAVHGQIAGLQDERDRSEIERDAALAAVEDARGQIAGLQGEREQSAIERDAALAVADEARRQADGLQGERDRSGIERDAARAAAEDAHRATDAMRAECDRLRDEANAASRAAEEIRHEADALRSERDAAVRDRAAIESEHGRLGRDLASLSALRDRLAGERDAALAAHANAERERQGARSRYDELLRWSLAFHDSTAASVSWRLTRPLRWIGLGRPTRPRKPDFL</sequence>
<evidence type="ECO:0000313" key="2">
    <source>
        <dbReference type="EMBL" id="GJE55643.1"/>
    </source>
</evidence>
<comment type="caution">
    <text evidence="2">The sequence shown here is derived from an EMBL/GenBank/DDBJ whole genome shotgun (WGS) entry which is preliminary data.</text>
</comment>
<evidence type="ECO:0000256" key="1">
    <source>
        <dbReference type="SAM" id="MobiDB-lite"/>
    </source>
</evidence>
<feature type="region of interest" description="Disordered" evidence="1">
    <location>
        <begin position="401"/>
        <end position="433"/>
    </location>
</feature>
<proteinExistence type="predicted"/>
<keyword evidence="3" id="KW-1185">Reference proteome</keyword>
<evidence type="ECO:0000313" key="3">
    <source>
        <dbReference type="Proteomes" id="UP001055101"/>
    </source>
</evidence>
<gene>
    <name evidence="2" type="primary">smc_2</name>
    <name evidence="2" type="ORF">EKPJFOCH_2138</name>
</gene>
<reference evidence="2" key="2">
    <citation type="submission" date="2021-08" db="EMBL/GenBank/DDBJ databases">
        <authorList>
            <person name="Tani A."/>
            <person name="Ola A."/>
            <person name="Ogura Y."/>
            <person name="Katsura K."/>
            <person name="Hayashi T."/>
        </authorList>
    </citation>
    <scope>NUCLEOTIDE SEQUENCE</scope>
    <source>
        <strain evidence="2">DSM 23674</strain>
    </source>
</reference>